<comment type="caution">
    <text evidence="3">The sequence shown here is derived from an EMBL/GenBank/DDBJ whole genome shotgun (WGS) entry which is preliminary data.</text>
</comment>
<reference evidence="3 4" key="1">
    <citation type="submission" date="2020-08" db="EMBL/GenBank/DDBJ databases">
        <title>Sequencing the genomes of 1000 actinobacteria strains.</title>
        <authorList>
            <person name="Klenk H.-P."/>
        </authorList>
    </citation>
    <scope>NUCLEOTIDE SEQUENCE [LARGE SCALE GENOMIC DNA]</scope>
    <source>
        <strain evidence="3 4">DSM 105784</strain>
    </source>
</reference>
<dbReference type="PANTHER" id="PTHR43540">
    <property type="entry name" value="PEROXYUREIDOACRYLATE/UREIDOACRYLATE AMIDOHYDROLASE-RELATED"/>
    <property type="match status" value="1"/>
</dbReference>
<dbReference type="InterPro" id="IPR050272">
    <property type="entry name" value="Isochorismatase-like_hydrls"/>
</dbReference>
<dbReference type="RefSeq" id="WP_184233357.1">
    <property type="nucleotide sequence ID" value="NZ_JACHMJ010000001.1"/>
</dbReference>
<proteinExistence type="predicted"/>
<organism evidence="3 4">
    <name type="scientific">Conyzicola lurida</name>
    <dbReference type="NCBI Taxonomy" id="1172621"/>
    <lineage>
        <taxon>Bacteria</taxon>
        <taxon>Bacillati</taxon>
        <taxon>Actinomycetota</taxon>
        <taxon>Actinomycetes</taxon>
        <taxon>Micrococcales</taxon>
        <taxon>Microbacteriaceae</taxon>
        <taxon>Conyzicola</taxon>
    </lineage>
</organism>
<protein>
    <submittedName>
        <fullName evidence="3">Maleamate amidohydrolase</fullName>
        <ecNumber evidence="3">3.5.1.107</ecNumber>
    </submittedName>
</protein>
<dbReference type="Pfam" id="PF00857">
    <property type="entry name" value="Isochorismatase"/>
    <property type="match status" value="1"/>
</dbReference>
<evidence type="ECO:0000313" key="3">
    <source>
        <dbReference type="EMBL" id="MBB5842183.1"/>
    </source>
</evidence>
<dbReference type="InterPro" id="IPR036380">
    <property type="entry name" value="Isochorismatase-like_sf"/>
</dbReference>
<keyword evidence="4" id="KW-1185">Reference proteome</keyword>
<evidence type="ECO:0000259" key="2">
    <source>
        <dbReference type="Pfam" id="PF00857"/>
    </source>
</evidence>
<keyword evidence="1 3" id="KW-0378">Hydrolase</keyword>
<dbReference type="SUPFAM" id="SSF52499">
    <property type="entry name" value="Isochorismatase-like hydrolases"/>
    <property type="match status" value="1"/>
</dbReference>
<dbReference type="InterPro" id="IPR000868">
    <property type="entry name" value="Isochorismatase-like_dom"/>
</dbReference>
<dbReference type="PANTHER" id="PTHR43540:SF1">
    <property type="entry name" value="ISOCHORISMATASE HYDROLASE"/>
    <property type="match status" value="1"/>
</dbReference>
<name>A0A841AKJ1_9MICO</name>
<dbReference type="EMBL" id="JACHMJ010000001">
    <property type="protein sequence ID" value="MBB5842183.1"/>
    <property type="molecule type" value="Genomic_DNA"/>
</dbReference>
<dbReference type="EC" id="3.5.1.107" evidence="3"/>
<evidence type="ECO:0000313" key="4">
    <source>
        <dbReference type="Proteomes" id="UP000536685"/>
    </source>
</evidence>
<evidence type="ECO:0000256" key="1">
    <source>
        <dbReference type="ARBA" id="ARBA00022801"/>
    </source>
</evidence>
<dbReference type="GO" id="GO:0016787">
    <property type="term" value="F:hydrolase activity"/>
    <property type="evidence" value="ECO:0007669"/>
    <property type="project" value="UniProtKB-KW"/>
</dbReference>
<dbReference type="Gene3D" id="3.40.50.850">
    <property type="entry name" value="Isochorismatase-like"/>
    <property type="match status" value="1"/>
</dbReference>
<accession>A0A841AKJ1</accession>
<feature type="domain" description="Isochorismatase-like" evidence="2">
    <location>
        <begin position="24"/>
        <end position="196"/>
    </location>
</feature>
<gene>
    <name evidence="3" type="ORF">HD599_000506</name>
</gene>
<dbReference type="AlphaFoldDB" id="A0A841AKJ1"/>
<dbReference type="Proteomes" id="UP000536685">
    <property type="component" value="Unassembled WGS sequence"/>
</dbReference>
<sequence>MTDDAADYEAAGFAGRLPFGTRPALVLVDPAEAYVNPECPLYAGVEDAAAAMRDLLAVARAAGIPVLITRVVIGPADGGIFRRKVPALRWLDPESPFSGYIEGLEPIDGETVVTKQYPSAFAGTSLAATLTALGIDTLLIAGLSTSGCIRATATDAMQSGFVPVVVREAVGDRLPGPHEANLFDIQAKIGEVVSLAAVTDYLDGARSA</sequence>